<dbReference type="InterPro" id="IPR000700">
    <property type="entry name" value="PAS-assoc_C"/>
</dbReference>
<dbReference type="Gene3D" id="3.30.70.270">
    <property type="match status" value="1"/>
</dbReference>
<dbReference type="NCBIfam" id="TIGR00254">
    <property type="entry name" value="GGDEF"/>
    <property type="match status" value="1"/>
</dbReference>
<dbReference type="InterPro" id="IPR043128">
    <property type="entry name" value="Rev_trsase/Diguanyl_cyclase"/>
</dbReference>
<feature type="domain" description="GGDEF" evidence="3">
    <location>
        <begin position="293"/>
        <end position="418"/>
    </location>
</feature>
<dbReference type="SUPFAM" id="SSF55073">
    <property type="entry name" value="Nucleotide cyclase"/>
    <property type="match status" value="1"/>
</dbReference>
<proteinExistence type="predicted"/>
<dbReference type="InterPro" id="IPR001610">
    <property type="entry name" value="PAC"/>
</dbReference>
<evidence type="ECO:0000259" key="3">
    <source>
        <dbReference type="PROSITE" id="PS50887"/>
    </source>
</evidence>
<evidence type="ECO:0000313" key="5">
    <source>
        <dbReference type="Proteomes" id="UP001209076"/>
    </source>
</evidence>
<reference evidence="5" key="1">
    <citation type="submission" date="2023-07" db="EMBL/GenBank/DDBJ databases">
        <title>Novel Mycoplasma species identified in domestic and wild animals.</title>
        <authorList>
            <person name="Volokhov D.V."/>
            <person name="Furtak V.A."/>
            <person name="Zagorodnyaya T.A."/>
        </authorList>
    </citation>
    <scope>NUCLEOTIDE SEQUENCE [LARGE SCALE GENOMIC DNA]</scope>
    <source>
        <strain evidence="5">92-19</strain>
    </source>
</reference>
<dbReference type="Proteomes" id="UP001209076">
    <property type="component" value="Unassembled WGS sequence"/>
</dbReference>
<dbReference type="CDD" id="cd00130">
    <property type="entry name" value="PAS"/>
    <property type="match status" value="2"/>
</dbReference>
<dbReference type="PANTHER" id="PTHR44757">
    <property type="entry name" value="DIGUANYLATE CYCLASE DGCP"/>
    <property type="match status" value="1"/>
</dbReference>
<feature type="domain" description="PAC" evidence="2">
    <location>
        <begin position="85"/>
        <end position="138"/>
    </location>
</feature>
<dbReference type="Gene3D" id="3.30.450.20">
    <property type="entry name" value="PAS domain"/>
    <property type="match status" value="2"/>
</dbReference>
<accession>A0ABT2PUJ1</accession>
<dbReference type="InterPro" id="IPR035965">
    <property type="entry name" value="PAS-like_dom_sf"/>
</dbReference>
<evidence type="ECO:0000313" key="4">
    <source>
        <dbReference type="EMBL" id="MCU0104616.1"/>
    </source>
</evidence>
<dbReference type="NCBIfam" id="TIGR00229">
    <property type="entry name" value="sensory_box"/>
    <property type="match status" value="2"/>
</dbReference>
<evidence type="ECO:0000259" key="2">
    <source>
        <dbReference type="PROSITE" id="PS50113"/>
    </source>
</evidence>
<evidence type="ECO:0000259" key="1">
    <source>
        <dbReference type="PROSITE" id="PS50112"/>
    </source>
</evidence>
<organism evidence="4 5">
    <name type="scientific">Paracholeplasma vituli</name>
    <dbReference type="NCBI Taxonomy" id="69473"/>
    <lineage>
        <taxon>Bacteria</taxon>
        <taxon>Bacillati</taxon>
        <taxon>Mycoplasmatota</taxon>
        <taxon>Mollicutes</taxon>
        <taxon>Acholeplasmatales</taxon>
        <taxon>Acholeplasmataceae</taxon>
        <taxon>Paracholeplasma</taxon>
    </lineage>
</organism>
<dbReference type="PROSITE" id="PS50887">
    <property type="entry name" value="GGDEF"/>
    <property type="match status" value="1"/>
</dbReference>
<dbReference type="Pfam" id="PF00990">
    <property type="entry name" value="GGDEF"/>
    <property type="match status" value="1"/>
</dbReference>
<dbReference type="InterPro" id="IPR052155">
    <property type="entry name" value="Biofilm_reg_signaling"/>
</dbReference>
<feature type="domain" description="PAS" evidence="1">
    <location>
        <begin position="15"/>
        <end position="81"/>
    </location>
</feature>
<dbReference type="PANTHER" id="PTHR44757:SF2">
    <property type="entry name" value="BIOFILM ARCHITECTURE MAINTENANCE PROTEIN MBAA"/>
    <property type="match status" value="1"/>
</dbReference>
<feature type="domain" description="PAS" evidence="1">
    <location>
        <begin position="139"/>
        <end position="209"/>
    </location>
</feature>
<dbReference type="InterPro" id="IPR029787">
    <property type="entry name" value="Nucleotide_cyclase"/>
</dbReference>
<dbReference type="RefSeq" id="WP_262095859.1">
    <property type="nucleotide sequence ID" value="NZ_JAOEGN010000004.1"/>
</dbReference>
<sequence length="418" mass="49395">MHNKYVNLNPFDSIIIKAMNAGTWFWNIKTNETIYNERWAEIIGYTLDELKPVSLKTWSDLVHPDDLERSNSMLKKLFTKEETYYTVEVRMKHRDGHWIWVLDSGQIFEWSEDGKPLVAIGTHIDISHTKKAQMELEKSERNLSQIIDHAFDIIYCIDIHNVFCFVSKAWTKRLGYTNTETVGRSFKPFVHPDDLPRLEQFFSKLKDNKESQTISNFRFKHVLGFYRYYESNASAIYEEGEVVGFSGITRDITALVEKQREIEYLSYHDFLTGFYNRHYLDHCLKEIDSLDHYPLSIISIDLNDLKQVNDTYGHHMGDFYIKQVASLIMTILPSEYLFRMGGDEFLIFLSDTDLNQTLTYRKTLFDTLKKMRIETFVPSIAYGFEIRTTKNQDIYEDIKIADHYMYENKNNVKNGNYK</sequence>
<dbReference type="InterPro" id="IPR000014">
    <property type="entry name" value="PAS"/>
</dbReference>
<dbReference type="SUPFAM" id="SSF55785">
    <property type="entry name" value="PYP-like sensor domain (PAS domain)"/>
    <property type="match status" value="2"/>
</dbReference>
<protein>
    <submittedName>
        <fullName evidence="4">PAS domain-containing protein</fullName>
    </submittedName>
</protein>
<comment type="caution">
    <text evidence="4">The sequence shown here is derived from an EMBL/GenBank/DDBJ whole genome shotgun (WGS) entry which is preliminary data.</text>
</comment>
<keyword evidence="5" id="KW-1185">Reference proteome</keyword>
<gene>
    <name evidence="4" type="ORF">N7603_02985</name>
</gene>
<dbReference type="SMART" id="SM00091">
    <property type="entry name" value="PAS"/>
    <property type="match status" value="2"/>
</dbReference>
<dbReference type="SMART" id="SM00267">
    <property type="entry name" value="GGDEF"/>
    <property type="match status" value="1"/>
</dbReference>
<dbReference type="Pfam" id="PF08447">
    <property type="entry name" value="PAS_3"/>
    <property type="match status" value="2"/>
</dbReference>
<dbReference type="InterPro" id="IPR000160">
    <property type="entry name" value="GGDEF_dom"/>
</dbReference>
<dbReference type="EMBL" id="JAOEGN010000004">
    <property type="protein sequence ID" value="MCU0104616.1"/>
    <property type="molecule type" value="Genomic_DNA"/>
</dbReference>
<name>A0ABT2PUJ1_9MOLU</name>
<dbReference type="PROSITE" id="PS50112">
    <property type="entry name" value="PAS"/>
    <property type="match status" value="2"/>
</dbReference>
<dbReference type="CDD" id="cd01949">
    <property type="entry name" value="GGDEF"/>
    <property type="match status" value="1"/>
</dbReference>
<dbReference type="SMART" id="SM00086">
    <property type="entry name" value="PAC"/>
    <property type="match status" value="2"/>
</dbReference>
<dbReference type="InterPro" id="IPR013655">
    <property type="entry name" value="PAS_fold_3"/>
</dbReference>
<dbReference type="PROSITE" id="PS50113">
    <property type="entry name" value="PAC"/>
    <property type="match status" value="1"/>
</dbReference>